<feature type="disulfide bond" evidence="16">
    <location>
        <begin position="213"/>
        <end position="257"/>
    </location>
</feature>
<evidence type="ECO:0000256" key="2">
    <source>
        <dbReference type="ARBA" id="ARBA00005689"/>
    </source>
</evidence>
<dbReference type="InterPro" id="IPR007698">
    <property type="entry name" value="AlaDH/PNT_NAD(H)-bd"/>
</dbReference>
<accession>A0A0C3QUV8</accession>
<name>A0A0C3QUV8_9AGAM</name>
<dbReference type="SMART" id="SM01003">
    <property type="entry name" value="AlaDh_PNT_N"/>
    <property type="match status" value="1"/>
</dbReference>
<evidence type="ECO:0000256" key="6">
    <source>
        <dbReference type="ARBA" id="ARBA00022605"/>
    </source>
</evidence>
<evidence type="ECO:0000256" key="5">
    <source>
        <dbReference type="ARBA" id="ARBA00021221"/>
    </source>
</evidence>
<dbReference type="UniPathway" id="UPA00033">
    <property type="reaction ID" value="UER00034"/>
</dbReference>
<dbReference type="PANTHER" id="PTHR11133:SF23">
    <property type="entry name" value="SACCHAROPINE DEHYDROGENASE [NAD(+), L-LYSINE-FORMING]"/>
    <property type="match status" value="1"/>
</dbReference>
<keyword evidence="7 13" id="KW-0560">Oxidoreductase</keyword>
<feature type="binding site" evidence="15">
    <location>
        <position position="288"/>
    </location>
    <ligand>
        <name>NAD(+)</name>
        <dbReference type="ChEBI" id="CHEBI:57540"/>
    </ligand>
</feature>
<dbReference type="SUPFAM" id="SSF52283">
    <property type="entry name" value="Formate/glycerate dehydrogenase catalytic domain-like"/>
    <property type="match status" value="1"/>
</dbReference>
<evidence type="ECO:0000313" key="20">
    <source>
        <dbReference type="Proteomes" id="UP000054248"/>
    </source>
</evidence>
<dbReference type="GO" id="GO:0019878">
    <property type="term" value="P:lysine biosynthetic process via aminoadipic acid"/>
    <property type="evidence" value="ECO:0007669"/>
    <property type="project" value="UniProtKB-UniPathway"/>
</dbReference>
<dbReference type="PIRSF" id="PIRSF018250">
    <property type="entry name" value="Saccharopine_DH_Lys"/>
    <property type="match status" value="1"/>
</dbReference>
<dbReference type="InterPro" id="IPR036291">
    <property type="entry name" value="NAD(P)-bd_dom_sf"/>
</dbReference>
<keyword evidence="6 13" id="KW-0028">Amino-acid biosynthesis</keyword>
<protein>
    <recommendedName>
        <fullName evidence="5 13">Saccharopine dehydrogenase [NAD(+), L-lysine-forming]</fullName>
        <shortName evidence="13">SDH</shortName>
        <ecNumber evidence="4 13">1.5.1.7</ecNumber>
    </recommendedName>
    <alternativeName>
        <fullName evidence="11 13">Lysine--2-oxoglutarate reductase</fullName>
    </alternativeName>
</protein>
<evidence type="ECO:0000256" key="10">
    <source>
        <dbReference type="ARBA" id="ARBA00023157"/>
    </source>
</evidence>
<evidence type="ECO:0000256" key="3">
    <source>
        <dbReference type="ARBA" id="ARBA00011245"/>
    </source>
</evidence>
<dbReference type="CDD" id="cd12188">
    <property type="entry name" value="SDH"/>
    <property type="match status" value="1"/>
</dbReference>
<evidence type="ECO:0000313" key="19">
    <source>
        <dbReference type="EMBL" id="KIO33246.1"/>
    </source>
</evidence>
<dbReference type="PANTHER" id="PTHR11133">
    <property type="entry name" value="SACCHAROPINE DEHYDROGENASE"/>
    <property type="match status" value="1"/>
</dbReference>
<dbReference type="GO" id="GO:0004754">
    <property type="term" value="F:saccharopine dehydrogenase (NAD+, L-lysine-forming) activity"/>
    <property type="evidence" value="ECO:0007669"/>
    <property type="project" value="UniProtKB-EC"/>
</dbReference>
<evidence type="ECO:0000259" key="17">
    <source>
        <dbReference type="SMART" id="SM01002"/>
    </source>
</evidence>
<evidence type="ECO:0000256" key="7">
    <source>
        <dbReference type="ARBA" id="ARBA00023002"/>
    </source>
</evidence>
<evidence type="ECO:0000256" key="9">
    <source>
        <dbReference type="ARBA" id="ARBA00023154"/>
    </source>
</evidence>
<evidence type="ECO:0000259" key="18">
    <source>
        <dbReference type="SMART" id="SM01003"/>
    </source>
</evidence>
<dbReference type="InterPro" id="IPR027281">
    <property type="entry name" value="Lys1"/>
</dbReference>
<proteinExistence type="inferred from homology"/>
<feature type="binding site" evidence="15">
    <location>
        <position position="235"/>
    </location>
    <ligand>
        <name>NAD(+)</name>
        <dbReference type="ChEBI" id="CHEBI:57540"/>
    </ligand>
</feature>
<evidence type="ECO:0000256" key="12">
    <source>
        <dbReference type="ARBA" id="ARBA00047860"/>
    </source>
</evidence>
<feature type="domain" description="Alanine dehydrogenase/pyridine nucleotide transhydrogenase N-terminal" evidence="18">
    <location>
        <begin position="12"/>
        <end position="146"/>
    </location>
</feature>
<reference evidence="20" key="2">
    <citation type="submission" date="2015-01" db="EMBL/GenBank/DDBJ databases">
        <title>Evolutionary Origins and Diversification of the Mycorrhizal Mutualists.</title>
        <authorList>
            <consortium name="DOE Joint Genome Institute"/>
            <consortium name="Mycorrhizal Genomics Consortium"/>
            <person name="Kohler A."/>
            <person name="Kuo A."/>
            <person name="Nagy L.G."/>
            <person name="Floudas D."/>
            <person name="Copeland A."/>
            <person name="Barry K.W."/>
            <person name="Cichocki N."/>
            <person name="Veneault-Fourrey C."/>
            <person name="LaButti K."/>
            <person name="Lindquist E.A."/>
            <person name="Lipzen A."/>
            <person name="Lundell T."/>
            <person name="Morin E."/>
            <person name="Murat C."/>
            <person name="Riley R."/>
            <person name="Ohm R."/>
            <person name="Sun H."/>
            <person name="Tunlid A."/>
            <person name="Henrissat B."/>
            <person name="Grigoriev I.V."/>
            <person name="Hibbett D.S."/>
            <person name="Martin F."/>
        </authorList>
    </citation>
    <scope>NUCLEOTIDE SEQUENCE [LARGE SCALE GENOMIC DNA]</scope>
    <source>
        <strain evidence="20">MUT 4182</strain>
    </source>
</reference>
<dbReference type="SMART" id="SM01002">
    <property type="entry name" value="AlaDh_PNT_C"/>
    <property type="match status" value="1"/>
</dbReference>
<feature type="active site" description="Proton acceptor" evidence="14">
    <location>
        <position position="82"/>
    </location>
</feature>
<keyword evidence="10" id="KW-1015">Disulfide bond</keyword>
<dbReference type="EC" id="1.5.1.7" evidence="4 13"/>
<dbReference type="InterPro" id="IPR051168">
    <property type="entry name" value="AASS"/>
</dbReference>
<dbReference type="OrthoDB" id="265306at2759"/>
<keyword evidence="9 13" id="KW-0457">Lysine biosynthesis</keyword>
<comment type="subunit">
    <text evidence="3">Monomer.</text>
</comment>
<evidence type="ECO:0000256" key="14">
    <source>
        <dbReference type="PIRSR" id="PIRSR018250-1"/>
    </source>
</evidence>
<comment type="pathway">
    <text evidence="1 13">Amino-acid biosynthesis; L-lysine biosynthesis via AAA pathway; L-lysine from L-alpha-aminoadipate (fungal route): step 3/3.</text>
</comment>
<feature type="binding site" evidence="15">
    <location>
        <position position="134"/>
    </location>
    <ligand>
        <name>NAD(+)</name>
        <dbReference type="ChEBI" id="CHEBI:57540"/>
    </ligand>
</feature>
<dbReference type="Proteomes" id="UP000054248">
    <property type="component" value="Unassembled WGS sequence"/>
</dbReference>
<evidence type="ECO:0000256" key="16">
    <source>
        <dbReference type="PIRSR" id="PIRSR018250-4"/>
    </source>
</evidence>
<feature type="active site" description="Proton donor" evidence="14">
    <location>
        <position position="100"/>
    </location>
</feature>
<dbReference type="EMBL" id="KN822949">
    <property type="protein sequence ID" value="KIO33246.1"/>
    <property type="molecule type" value="Genomic_DNA"/>
</dbReference>
<evidence type="ECO:0000256" key="15">
    <source>
        <dbReference type="PIRSR" id="PIRSR018250-3"/>
    </source>
</evidence>
<organism evidence="19 20">
    <name type="scientific">Tulasnella calospora MUT 4182</name>
    <dbReference type="NCBI Taxonomy" id="1051891"/>
    <lineage>
        <taxon>Eukaryota</taxon>
        <taxon>Fungi</taxon>
        <taxon>Dikarya</taxon>
        <taxon>Basidiomycota</taxon>
        <taxon>Agaricomycotina</taxon>
        <taxon>Agaricomycetes</taxon>
        <taxon>Cantharellales</taxon>
        <taxon>Tulasnellaceae</taxon>
        <taxon>Tulasnella</taxon>
    </lineage>
</organism>
<dbReference type="Gene3D" id="3.40.50.720">
    <property type="entry name" value="NAD(P)-binding Rossmann-like Domain"/>
    <property type="match status" value="1"/>
</dbReference>
<gene>
    <name evidence="19" type="ORF">M407DRAFT_241089</name>
</gene>
<feature type="binding site" evidence="15">
    <location>
        <position position="259"/>
    </location>
    <ligand>
        <name>NAD(+)</name>
        <dbReference type="ChEBI" id="CHEBI:57540"/>
    </ligand>
</feature>
<dbReference type="SUPFAM" id="SSF51735">
    <property type="entry name" value="NAD(P)-binding Rossmann-fold domains"/>
    <property type="match status" value="1"/>
</dbReference>
<evidence type="ECO:0000256" key="8">
    <source>
        <dbReference type="ARBA" id="ARBA00023027"/>
    </source>
</evidence>
<reference evidence="19 20" key="1">
    <citation type="submission" date="2014-04" db="EMBL/GenBank/DDBJ databases">
        <authorList>
            <consortium name="DOE Joint Genome Institute"/>
            <person name="Kuo A."/>
            <person name="Girlanda M."/>
            <person name="Perotto S."/>
            <person name="Kohler A."/>
            <person name="Nagy L.G."/>
            <person name="Floudas D."/>
            <person name="Copeland A."/>
            <person name="Barry K.W."/>
            <person name="Cichocki N."/>
            <person name="Veneault-Fourrey C."/>
            <person name="LaButti K."/>
            <person name="Lindquist E.A."/>
            <person name="Lipzen A."/>
            <person name="Lundell T."/>
            <person name="Morin E."/>
            <person name="Murat C."/>
            <person name="Sun H."/>
            <person name="Tunlid A."/>
            <person name="Henrissat B."/>
            <person name="Grigoriev I.V."/>
            <person name="Hibbett D.S."/>
            <person name="Martin F."/>
            <person name="Nordberg H.P."/>
            <person name="Cantor M.N."/>
            <person name="Hua S.X."/>
        </authorList>
    </citation>
    <scope>NUCLEOTIDE SEQUENCE [LARGE SCALE GENOMIC DNA]</scope>
    <source>
        <strain evidence="19 20">MUT 4182</strain>
    </source>
</reference>
<dbReference type="HOGENOM" id="CLU_063085_0_0_1"/>
<keyword evidence="20" id="KW-1185">Reference proteome</keyword>
<dbReference type="FunFam" id="3.40.50.720:FF:000217">
    <property type="entry name" value="Saccharopine dehydrogenase [NAD(+), L-lysine-forming]"/>
    <property type="match status" value="1"/>
</dbReference>
<dbReference type="GO" id="GO:0005737">
    <property type="term" value="C:cytoplasm"/>
    <property type="evidence" value="ECO:0007669"/>
    <property type="project" value="TreeGrafter"/>
</dbReference>
<dbReference type="InterPro" id="IPR007886">
    <property type="entry name" value="AlaDH/PNT_N"/>
</dbReference>
<sequence length="387" mass="42623">MSSTTSTRQPLWLRCEKKEFERRAALTPTTARKLIDAGFDITVERDPQRIFDDEEYEKVGCKLVDNNTWPSAPTEIPIIGLKELPVSTDPLPHTHIQFAHCYKNQAGWAAVLTRFARGKGTLYDLEFLQDEHGRRVAAFGFHAGFAGAAAAALALADRKTNSTSGPLKGLKLEPYNNEHAMVADVKEKLSKVRNADGSPFKPKALVIGALGRCGRGAVDLFRKIGLEEDDILKWDLAETAKGGPFEEILQVDMFINCIYLSSSIPPFITLDTIRAAGPNRRLSVIADVSCDTTNPFNPIPVYNVMTTFDAPTVEVDVGEGNPPLSVISIDHLPTLLPREASEQFSGDLLPSLYQLPERKTARVWVEAEELFKKKLADAVAYEAQGGK</sequence>
<comment type="similarity">
    <text evidence="2 13">Belongs to the AlaDH/PNT family.</text>
</comment>
<comment type="catalytic activity">
    <reaction evidence="12 13">
        <text>L-saccharopine + NAD(+) + H2O = L-lysine + 2-oxoglutarate + NADH + H(+)</text>
        <dbReference type="Rhea" id="RHEA:12440"/>
        <dbReference type="ChEBI" id="CHEBI:15377"/>
        <dbReference type="ChEBI" id="CHEBI:15378"/>
        <dbReference type="ChEBI" id="CHEBI:16810"/>
        <dbReference type="ChEBI" id="CHEBI:32551"/>
        <dbReference type="ChEBI" id="CHEBI:57540"/>
        <dbReference type="ChEBI" id="CHEBI:57945"/>
        <dbReference type="ChEBI" id="CHEBI:57951"/>
        <dbReference type="EC" id="1.5.1.7"/>
    </reaction>
</comment>
<feature type="binding site" evidence="15">
    <location>
        <begin position="211"/>
        <end position="212"/>
    </location>
    <ligand>
        <name>NAD(+)</name>
        <dbReference type="ChEBI" id="CHEBI:57540"/>
    </ligand>
</feature>
<evidence type="ECO:0000256" key="13">
    <source>
        <dbReference type="PIRNR" id="PIRNR018250"/>
    </source>
</evidence>
<evidence type="ECO:0000256" key="1">
    <source>
        <dbReference type="ARBA" id="ARBA00004884"/>
    </source>
</evidence>
<evidence type="ECO:0000256" key="11">
    <source>
        <dbReference type="ARBA" id="ARBA00033228"/>
    </source>
</evidence>
<dbReference type="Pfam" id="PF05222">
    <property type="entry name" value="AlaDh_PNT_N"/>
    <property type="match status" value="1"/>
</dbReference>
<dbReference type="STRING" id="1051891.A0A0C3QUV8"/>
<feature type="domain" description="Alanine dehydrogenase/pyridine nucleotide transhydrogenase NAD(H)-binding" evidence="17">
    <location>
        <begin position="189"/>
        <end position="328"/>
    </location>
</feature>
<keyword evidence="8 13" id="KW-0520">NAD</keyword>
<evidence type="ECO:0000256" key="4">
    <source>
        <dbReference type="ARBA" id="ARBA00012847"/>
    </source>
</evidence>
<feature type="binding site" evidence="15">
    <location>
        <begin position="329"/>
        <end position="332"/>
    </location>
    <ligand>
        <name>NAD(+)</name>
        <dbReference type="ChEBI" id="CHEBI:57540"/>
    </ligand>
</feature>
<dbReference type="AlphaFoldDB" id="A0A0C3QUV8"/>
<feature type="binding site" evidence="15">
    <location>
        <position position="239"/>
    </location>
    <ligand>
        <name>NAD(+)</name>
        <dbReference type="ChEBI" id="CHEBI:57540"/>
    </ligand>
</feature>